<dbReference type="Pfam" id="PF00106">
    <property type="entry name" value="adh_short"/>
    <property type="match status" value="1"/>
</dbReference>
<dbReference type="InterPro" id="IPR036291">
    <property type="entry name" value="NAD(P)-bd_dom_sf"/>
</dbReference>
<dbReference type="PANTHER" id="PTHR44656">
    <property type="entry name" value="DEHYDROGENASE/REDUCTASE SDR FAMILY MEMBER 12"/>
    <property type="match status" value="1"/>
</dbReference>
<dbReference type="PANTHER" id="PTHR44656:SF7">
    <property type="entry name" value="DEHYDROGENASE_REDUCTASE SDR FAMILY MEMBER 12"/>
    <property type="match status" value="1"/>
</dbReference>
<dbReference type="Gene3D" id="3.40.50.720">
    <property type="entry name" value="NAD(P)-binding Rossmann-like Domain"/>
    <property type="match status" value="1"/>
</dbReference>
<protein>
    <recommendedName>
        <fullName evidence="2">Ketoreductase (KR) domain-containing protein</fullName>
    </recommendedName>
</protein>
<evidence type="ECO:0000313" key="1">
    <source>
        <dbReference type="EMBL" id="GAI21187.1"/>
    </source>
</evidence>
<reference evidence="1" key="1">
    <citation type="journal article" date="2014" name="Front. Microbiol.">
        <title>High frequency of phylogenetically diverse reductive dehalogenase-homologous genes in deep subseafloor sedimentary metagenomes.</title>
        <authorList>
            <person name="Kawai M."/>
            <person name="Futagami T."/>
            <person name="Toyoda A."/>
            <person name="Takaki Y."/>
            <person name="Nishi S."/>
            <person name="Hori S."/>
            <person name="Arai W."/>
            <person name="Tsubouchi T."/>
            <person name="Morono Y."/>
            <person name="Uchiyama I."/>
            <person name="Ito T."/>
            <person name="Fujiyama A."/>
            <person name="Inagaki F."/>
            <person name="Takami H."/>
        </authorList>
    </citation>
    <scope>NUCLEOTIDE SEQUENCE</scope>
    <source>
        <strain evidence="1">Expedition CK06-06</strain>
    </source>
</reference>
<proteinExistence type="predicted"/>
<sequence length="121" mass="13107">MKILVTGGTNGMGKGVAKVLAGIDNQIHEVILLCRSKELGESTIKEIENSTMNQKISIILCDLAKLNDYEKAIQDCQEAPKVYTLKVILPFLTWNRSFGGSAVDRAYSLIQTTDGGYAVAG</sequence>
<dbReference type="SUPFAM" id="SSF51735">
    <property type="entry name" value="NAD(P)-binding Rossmann-fold domains"/>
    <property type="match status" value="1"/>
</dbReference>
<dbReference type="AlphaFoldDB" id="X1LPA7"/>
<organism evidence="1">
    <name type="scientific">marine sediment metagenome</name>
    <dbReference type="NCBI Taxonomy" id="412755"/>
    <lineage>
        <taxon>unclassified sequences</taxon>
        <taxon>metagenomes</taxon>
        <taxon>ecological metagenomes</taxon>
    </lineage>
</organism>
<dbReference type="EMBL" id="BARV01015937">
    <property type="protein sequence ID" value="GAI21187.1"/>
    <property type="molecule type" value="Genomic_DNA"/>
</dbReference>
<dbReference type="InterPro" id="IPR002347">
    <property type="entry name" value="SDR_fam"/>
</dbReference>
<comment type="caution">
    <text evidence="1">The sequence shown here is derived from an EMBL/GenBank/DDBJ whole genome shotgun (WGS) entry which is preliminary data.</text>
</comment>
<evidence type="ECO:0008006" key="2">
    <source>
        <dbReference type="Google" id="ProtNLM"/>
    </source>
</evidence>
<gene>
    <name evidence="1" type="ORF">S06H3_27468</name>
</gene>
<accession>X1LPA7</accession>
<feature type="non-terminal residue" evidence="1">
    <location>
        <position position="121"/>
    </location>
</feature>
<name>X1LPA7_9ZZZZ</name>
<dbReference type="InterPro" id="IPR052992">
    <property type="entry name" value="SDR_member_12"/>
</dbReference>